<evidence type="ECO:0000256" key="4">
    <source>
        <dbReference type="ARBA" id="ARBA00022825"/>
    </source>
</evidence>
<feature type="region of interest" description="Disordered" evidence="6">
    <location>
        <begin position="388"/>
        <end position="412"/>
    </location>
</feature>
<evidence type="ECO:0000313" key="8">
    <source>
        <dbReference type="EMBL" id="AKH21082.1"/>
    </source>
</evidence>
<dbReference type="PANTHER" id="PTHR32060:SF30">
    <property type="entry name" value="CARBOXY-TERMINAL PROCESSING PROTEASE CTPA"/>
    <property type="match status" value="1"/>
</dbReference>
<dbReference type="FunFam" id="2.30.42.10:FF:000063">
    <property type="entry name" value="Peptidase, S41 family"/>
    <property type="match status" value="1"/>
</dbReference>
<dbReference type="Pfam" id="PF03572">
    <property type="entry name" value="Peptidase_S41"/>
    <property type="match status" value="1"/>
</dbReference>
<dbReference type="OrthoDB" id="9812068at2"/>
<dbReference type="PATRIC" id="fig|1543721.4.peg.2641"/>
<dbReference type="GO" id="GO:0008236">
    <property type="term" value="F:serine-type peptidase activity"/>
    <property type="evidence" value="ECO:0007669"/>
    <property type="project" value="UniProtKB-KW"/>
</dbReference>
<keyword evidence="2 5" id="KW-0645">Protease</keyword>
<dbReference type="InterPro" id="IPR055210">
    <property type="entry name" value="CtpA/B_N"/>
</dbReference>
<dbReference type="Gene3D" id="3.90.226.10">
    <property type="entry name" value="2-enoyl-CoA Hydratase, Chain A, domain 1"/>
    <property type="match status" value="1"/>
</dbReference>
<dbReference type="SUPFAM" id="SSF50156">
    <property type="entry name" value="PDZ domain-like"/>
    <property type="match status" value="1"/>
</dbReference>
<dbReference type="SMART" id="SM00245">
    <property type="entry name" value="TSPc"/>
    <property type="match status" value="1"/>
</dbReference>
<dbReference type="Gene3D" id="2.30.42.10">
    <property type="match status" value="1"/>
</dbReference>
<evidence type="ECO:0000256" key="1">
    <source>
        <dbReference type="ARBA" id="ARBA00009179"/>
    </source>
</evidence>
<evidence type="ECO:0000256" key="5">
    <source>
        <dbReference type="RuleBase" id="RU004404"/>
    </source>
</evidence>
<feature type="domain" description="PDZ" evidence="7">
    <location>
        <begin position="88"/>
        <end position="170"/>
    </location>
</feature>
<name>A0A0F7JZJ8_9GAMM</name>
<dbReference type="CDD" id="cd07560">
    <property type="entry name" value="Peptidase_S41_CPP"/>
    <property type="match status" value="1"/>
</dbReference>
<protein>
    <submittedName>
        <fullName evidence="8">Peptidase S41</fullName>
    </submittedName>
</protein>
<dbReference type="Proteomes" id="UP000034410">
    <property type="component" value="Chromosome"/>
</dbReference>
<dbReference type="AlphaFoldDB" id="A0A0F7JZJ8"/>
<evidence type="ECO:0000259" key="7">
    <source>
        <dbReference type="PROSITE" id="PS50106"/>
    </source>
</evidence>
<gene>
    <name evidence="8" type="ORF">AAY24_12775</name>
</gene>
<keyword evidence="3 5" id="KW-0378">Hydrolase</keyword>
<dbReference type="GO" id="GO:0007165">
    <property type="term" value="P:signal transduction"/>
    <property type="evidence" value="ECO:0007669"/>
    <property type="project" value="TreeGrafter"/>
</dbReference>
<dbReference type="Pfam" id="PF22694">
    <property type="entry name" value="CtpB_N-like"/>
    <property type="match status" value="1"/>
</dbReference>
<comment type="similarity">
    <text evidence="1 5">Belongs to the peptidase S41A family.</text>
</comment>
<organism evidence="8 9">
    <name type="scientific">Sedimenticola thiotaurini</name>
    <dbReference type="NCBI Taxonomy" id="1543721"/>
    <lineage>
        <taxon>Bacteria</taxon>
        <taxon>Pseudomonadati</taxon>
        <taxon>Pseudomonadota</taxon>
        <taxon>Gammaproteobacteria</taxon>
        <taxon>Chromatiales</taxon>
        <taxon>Sedimenticolaceae</taxon>
        <taxon>Sedimenticola</taxon>
    </lineage>
</organism>
<reference evidence="8 9" key="1">
    <citation type="journal article" date="2015" name="Genome Announc.">
        <title>Complete Genome Sequence of Sedimenticola thiotaurini Strain SIP-G1, a Polyphosphate- and Polyhydroxyalkanoate-Accumulating Sulfur-Oxidizing Gammaproteobacterium Isolated from Salt Marsh Sediments.</title>
        <authorList>
            <person name="Flood B.E."/>
            <person name="Jones D.S."/>
            <person name="Bailey J.V."/>
        </authorList>
    </citation>
    <scope>NUCLEOTIDE SEQUENCE [LARGE SCALE GENOMIC DNA]</scope>
    <source>
        <strain evidence="8 9">SIP-G1</strain>
    </source>
</reference>
<dbReference type="InterPro" id="IPR005151">
    <property type="entry name" value="Tail-specific_protease"/>
</dbReference>
<dbReference type="RefSeq" id="WP_046860011.1">
    <property type="nucleotide sequence ID" value="NZ_CP011412.1"/>
</dbReference>
<dbReference type="GO" id="GO:0004175">
    <property type="term" value="F:endopeptidase activity"/>
    <property type="evidence" value="ECO:0007669"/>
    <property type="project" value="TreeGrafter"/>
</dbReference>
<proteinExistence type="inferred from homology"/>
<dbReference type="SUPFAM" id="SSF52096">
    <property type="entry name" value="ClpP/crotonase"/>
    <property type="match status" value="1"/>
</dbReference>
<dbReference type="SMART" id="SM00228">
    <property type="entry name" value="PDZ"/>
    <property type="match status" value="1"/>
</dbReference>
<dbReference type="PROSITE" id="PS50106">
    <property type="entry name" value="PDZ"/>
    <property type="match status" value="1"/>
</dbReference>
<dbReference type="InterPro" id="IPR001478">
    <property type="entry name" value="PDZ"/>
</dbReference>
<keyword evidence="4 5" id="KW-0720">Serine protease</keyword>
<dbReference type="NCBIfam" id="TIGR00225">
    <property type="entry name" value="prc"/>
    <property type="match status" value="1"/>
</dbReference>
<dbReference type="PANTHER" id="PTHR32060">
    <property type="entry name" value="TAIL-SPECIFIC PROTEASE"/>
    <property type="match status" value="1"/>
</dbReference>
<dbReference type="Pfam" id="PF13180">
    <property type="entry name" value="PDZ_2"/>
    <property type="match status" value="1"/>
</dbReference>
<dbReference type="InterPro" id="IPR029045">
    <property type="entry name" value="ClpP/crotonase-like_dom_sf"/>
</dbReference>
<keyword evidence="9" id="KW-1185">Reference proteome</keyword>
<evidence type="ECO:0000256" key="2">
    <source>
        <dbReference type="ARBA" id="ARBA00022670"/>
    </source>
</evidence>
<dbReference type="FunFam" id="3.90.226.10:FF:000029">
    <property type="entry name" value="Peptidase, S41 family"/>
    <property type="match status" value="1"/>
</dbReference>
<dbReference type="KEGG" id="seds:AAY24_12775"/>
<dbReference type="Gene3D" id="3.30.750.44">
    <property type="match status" value="1"/>
</dbReference>
<dbReference type="GO" id="GO:0006508">
    <property type="term" value="P:proteolysis"/>
    <property type="evidence" value="ECO:0007669"/>
    <property type="project" value="UniProtKB-KW"/>
</dbReference>
<accession>A0A0F7JZJ8</accession>
<dbReference type="InterPro" id="IPR036034">
    <property type="entry name" value="PDZ_sf"/>
</dbReference>
<evidence type="ECO:0000256" key="3">
    <source>
        <dbReference type="ARBA" id="ARBA00022801"/>
    </source>
</evidence>
<dbReference type="EMBL" id="CP011412">
    <property type="protein sequence ID" value="AKH21082.1"/>
    <property type="molecule type" value="Genomic_DNA"/>
</dbReference>
<dbReference type="CDD" id="cd06782">
    <property type="entry name" value="cpPDZ_CPP-like"/>
    <property type="match status" value="1"/>
</dbReference>
<dbReference type="InterPro" id="IPR004447">
    <property type="entry name" value="Peptidase_S41A"/>
</dbReference>
<dbReference type="GO" id="GO:0030288">
    <property type="term" value="C:outer membrane-bounded periplasmic space"/>
    <property type="evidence" value="ECO:0007669"/>
    <property type="project" value="TreeGrafter"/>
</dbReference>
<sequence length="432" mass="46416">MKRRFDSARALILGLIPGVLLILATGVSAEEPKAPLPMQELRAFAEIFGRIKESYVEPVDDKALLESAIRGMLAGLDPHSSYLNEEEFDDLQAGTSGEFGGLGIEVGQEDGFVKVISPIDDTPAQRAGVKAGDLIIRLDEKPIKGMSLEEAVNLMRGKPGTKVVLTIAREGEEKPLRITVVRDIIKVASVKGRMLEEGFAYVRLSHFQSRTTEDMLKKISELKAESKVGIKGLVLDLRNNPGGILNGAVSVSDAFLTDGIVVYTQGRDEESRLDFNAAPDDVLDGAPMVVLVNGGSASASEIVAGALQDHRRAIIMGSQTFGKGSVQTIIPVSQTAAVKLTTARYFTPSGRSIQGEGIKPDIVLSDAKLTRNETDDAIRIKEADLAGHLENGNGKSEPEEQSDQPGPDVGDDYQLSEALNLLKGIAIFNNWD</sequence>
<evidence type="ECO:0000256" key="6">
    <source>
        <dbReference type="SAM" id="MobiDB-lite"/>
    </source>
</evidence>
<evidence type="ECO:0000313" key="9">
    <source>
        <dbReference type="Proteomes" id="UP000034410"/>
    </source>
</evidence>